<dbReference type="AlphaFoldDB" id="A0A2I2Z6K9"/>
<dbReference type="GeneTree" id="ENSGT00940000161469"/>
<reference evidence="2" key="3">
    <citation type="submission" date="2025-08" db="UniProtKB">
        <authorList>
            <consortium name="Ensembl"/>
        </authorList>
    </citation>
    <scope>IDENTIFICATION</scope>
</reference>
<keyword evidence="1" id="KW-0732">Signal</keyword>
<gene>
    <name evidence="2" type="primary">FGFR4</name>
</gene>
<reference evidence="2" key="4">
    <citation type="submission" date="2025-09" db="UniProtKB">
        <authorList>
            <consortium name="Ensembl"/>
        </authorList>
    </citation>
    <scope>IDENTIFICATION</scope>
</reference>
<reference evidence="2 3" key="2">
    <citation type="journal article" date="2012" name="Nature">
        <title>Insights into hominid evolution from the gorilla genome sequence.</title>
        <authorList>
            <person name="Scally A."/>
            <person name="Dutheil J.Y."/>
            <person name="Hillier L.W."/>
            <person name="Jordan G.E."/>
            <person name="Goodhead I."/>
            <person name="Herrero J."/>
            <person name="Hobolth A."/>
            <person name="Lappalainen T."/>
            <person name="Mailund T."/>
            <person name="Marques-Bonet T."/>
            <person name="McCarthy S."/>
            <person name="Montgomery S.H."/>
            <person name="Schwalie P.C."/>
            <person name="Tang Y.A."/>
            <person name="Ward M.C."/>
            <person name="Xue Y."/>
            <person name="Yngvadottir B."/>
            <person name="Alkan C."/>
            <person name="Andersen L.N."/>
            <person name="Ayub Q."/>
            <person name="Ball E.V."/>
            <person name="Beal K."/>
            <person name="Bradley B.J."/>
            <person name="Chen Y."/>
            <person name="Clee C.M."/>
            <person name="Fitzgerald S."/>
            <person name="Graves T.A."/>
            <person name="Gu Y."/>
            <person name="Heath P."/>
            <person name="Heger A."/>
            <person name="Karakoc E."/>
            <person name="Kolb-Kokocinski A."/>
            <person name="Laird G.K."/>
            <person name="Lunter G."/>
            <person name="Meader S."/>
            <person name="Mort M."/>
            <person name="Mullikin J.C."/>
            <person name="Munch K."/>
            <person name="O'Connor T.D."/>
            <person name="Phillips A.D."/>
            <person name="Prado-Martinez J."/>
            <person name="Rogers A.S."/>
            <person name="Sajjadian S."/>
            <person name="Schmidt D."/>
            <person name="Shaw K."/>
            <person name="Simpson J.T."/>
            <person name="Stenson P.D."/>
            <person name="Turner D.J."/>
            <person name="Vigilant L."/>
            <person name="Vilella A.J."/>
            <person name="Whitener W."/>
            <person name="Zhu B."/>
            <person name="Cooper D.N."/>
            <person name="de Jong P."/>
            <person name="Dermitzakis E.T."/>
            <person name="Eichler E.E."/>
            <person name="Flicek P."/>
            <person name="Goldman N."/>
            <person name="Mundy N.I."/>
            <person name="Ning Z."/>
            <person name="Odom D.T."/>
            <person name="Ponting C.P."/>
            <person name="Quail M.A."/>
            <person name="Ryder O.A."/>
            <person name="Searle S.M."/>
            <person name="Warren W.C."/>
            <person name="Wilson R.K."/>
            <person name="Schierup M.H."/>
            <person name="Rogers J."/>
            <person name="Tyler-Smith C."/>
            <person name="Durbin R."/>
        </authorList>
    </citation>
    <scope>NUCLEOTIDE SEQUENCE [LARGE SCALE GENOMIC DNA]</scope>
</reference>
<feature type="signal peptide" evidence="1">
    <location>
        <begin position="1"/>
        <end position="21"/>
    </location>
</feature>
<dbReference type="EMBL" id="CABD030042603">
    <property type="status" value="NOT_ANNOTATED_CDS"/>
    <property type="molecule type" value="Genomic_DNA"/>
</dbReference>
<dbReference type="Proteomes" id="UP000001519">
    <property type="component" value="Chromosome 5"/>
</dbReference>
<dbReference type="Ensembl" id="ENSGGOT00000054013.1">
    <property type="protein sequence ID" value="ENSGGOP00000042883.1"/>
    <property type="gene ID" value="ENSGGOG00000002917.3"/>
</dbReference>
<protein>
    <submittedName>
        <fullName evidence="2">Fibroblast growth factor receptor 4</fullName>
    </submittedName>
</protein>
<feature type="chain" id="PRO_5014135278" evidence="1">
    <location>
        <begin position="22"/>
        <end position="72"/>
    </location>
</feature>
<sequence>MRLLLALLGVLLSVPGPPVLSLEASEEVELASIHLSLCLRERTGLAGRRALSWAAELVSPAWLPAWSSKSRN</sequence>
<proteinExistence type="predicted"/>
<evidence type="ECO:0000313" key="3">
    <source>
        <dbReference type="Proteomes" id="UP000001519"/>
    </source>
</evidence>
<dbReference type="EMBL" id="CABD030042602">
    <property type="status" value="NOT_ANNOTATED_CDS"/>
    <property type="molecule type" value="Genomic_DNA"/>
</dbReference>
<name>A0A2I2Z6K9_GORGO</name>
<accession>A0A2I2Z6K9</accession>
<evidence type="ECO:0000256" key="1">
    <source>
        <dbReference type="SAM" id="SignalP"/>
    </source>
</evidence>
<reference evidence="3" key="1">
    <citation type="submission" date="2011-05" db="EMBL/GenBank/DDBJ databases">
        <title>Insights into the evolution of the great apes provided by the gorilla genome.</title>
        <authorList>
            <person name="Scally A."/>
        </authorList>
    </citation>
    <scope>NUCLEOTIDE SEQUENCE [LARGE SCALE GENOMIC DNA]</scope>
</reference>
<evidence type="ECO:0000313" key="2">
    <source>
        <dbReference type="Ensembl" id="ENSGGOP00000042883.1"/>
    </source>
</evidence>
<dbReference type="Bgee" id="ENSGGOG00000002917">
    <property type="expression patterns" value="Expressed in adult mammalian kidney and 5 other cell types or tissues"/>
</dbReference>
<organism evidence="2 3">
    <name type="scientific">Gorilla gorilla gorilla</name>
    <name type="common">Western lowland gorilla</name>
    <dbReference type="NCBI Taxonomy" id="9595"/>
    <lineage>
        <taxon>Eukaryota</taxon>
        <taxon>Metazoa</taxon>
        <taxon>Chordata</taxon>
        <taxon>Craniata</taxon>
        <taxon>Vertebrata</taxon>
        <taxon>Euteleostomi</taxon>
        <taxon>Mammalia</taxon>
        <taxon>Eutheria</taxon>
        <taxon>Euarchontoglires</taxon>
        <taxon>Primates</taxon>
        <taxon>Haplorrhini</taxon>
        <taxon>Catarrhini</taxon>
        <taxon>Hominidae</taxon>
        <taxon>Gorilla</taxon>
    </lineage>
</organism>
<keyword evidence="3" id="KW-1185">Reference proteome</keyword>